<organism evidence="6 7">
    <name type="scientific">Anaeramoeba flamelloides</name>
    <dbReference type="NCBI Taxonomy" id="1746091"/>
    <lineage>
        <taxon>Eukaryota</taxon>
        <taxon>Metamonada</taxon>
        <taxon>Anaeramoebidae</taxon>
        <taxon>Anaeramoeba</taxon>
    </lineage>
</organism>
<evidence type="ECO:0000313" key="6">
    <source>
        <dbReference type="EMBL" id="KAJ3427085.1"/>
    </source>
</evidence>
<evidence type="ECO:0000313" key="7">
    <source>
        <dbReference type="Proteomes" id="UP001146793"/>
    </source>
</evidence>
<reference evidence="6" key="1">
    <citation type="submission" date="2022-08" db="EMBL/GenBank/DDBJ databases">
        <title>Novel sulphate-reducing endosymbionts in the free-living metamonad Anaeramoeba.</title>
        <authorList>
            <person name="Jerlstrom-Hultqvist J."/>
            <person name="Cepicka I."/>
            <person name="Gallot-Lavallee L."/>
            <person name="Salas-Leiva D."/>
            <person name="Curtis B.A."/>
            <person name="Zahonova K."/>
            <person name="Pipaliya S."/>
            <person name="Dacks J."/>
            <person name="Roger A.J."/>
        </authorList>
    </citation>
    <scope>NUCLEOTIDE SEQUENCE</scope>
    <source>
        <strain evidence="6">Busselton2</strain>
    </source>
</reference>
<sequence>MAVNNSQKIITIVSIIFFFVLLVTFQKKGTRTINKHNEIKQQEFEKEKEKKFEKEKEESGNEKEEFEKKLEKFSYLKKVKESKELENFEKDTGSEERNQFRFQKRKKNIFEKRTKKRRLFHKIEIKKTDLRLQKKKFQKERKVYANSKIIRFEDEEEQITIYGEREIEKAEIEIRRKELLIQRTEFEIEKKNKEMAKKERVNNERKNKEKDEKTKKELKENETKKEEKEEKGDQIFKKSRKLTVEKLKKELKKEKQYLQIKKEIIQDEGKVDLVYTWGGITGSMDIRNRYNYELQFSLRSVDKYMPWANKIYILINKGTTYPYWLKKQEELEKIVILDRCQFFENPEHCPTNNSFAVYSVAHKIPGLSNKFVLIDDDFFFNQPVPEDYFFTANGLPKVYHKRKFQQTYKDDDEALPIAKERGYPLWKYARFSHIPKSNRRDFILKFEEKYPTFLEFVQSHRVRHNRLAEDLSMIYFEFYYQENLMKKLSVEESKFHQLPHRHKNNIAQQFRDNFETLLSEDIIVFNQNDNYSPDQRIYKKQRKVLWKFYNRLYPEVPDFEIPNPDHEANS</sequence>
<dbReference type="AlphaFoldDB" id="A0AAV7YDP6"/>
<dbReference type="PANTHER" id="PTHR24045:SF0">
    <property type="entry name" value="N-ACETYLGLUCOSAMINE-1-PHOSPHOTRANSFERASE SUBUNITS ALPHA_BETA"/>
    <property type="match status" value="1"/>
</dbReference>
<dbReference type="Pfam" id="PF11380">
    <property type="entry name" value="Stealth_CR2"/>
    <property type="match status" value="1"/>
</dbReference>
<evidence type="ECO:0000256" key="3">
    <source>
        <dbReference type="SAM" id="MobiDB-lite"/>
    </source>
</evidence>
<evidence type="ECO:0000256" key="4">
    <source>
        <dbReference type="SAM" id="Phobius"/>
    </source>
</evidence>
<evidence type="ECO:0000256" key="2">
    <source>
        <dbReference type="ARBA" id="ARBA00022679"/>
    </source>
</evidence>
<feature type="domain" description="Stealth protein CR2 conserved region 2" evidence="5">
    <location>
        <begin position="289"/>
        <end position="397"/>
    </location>
</feature>
<evidence type="ECO:0000256" key="1">
    <source>
        <dbReference type="ARBA" id="ARBA00007583"/>
    </source>
</evidence>
<comment type="caution">
    <text evidence="6">The sequence shown here is derived from an EMBL/GenBank/DDBJ whole genome shotgun (WGS) entry which is preliminary data.</text>
</comment>
<feature type="region of interest" description="Disordered" evidence="3">
    <location>
        <begin position="42"/>
        <end position="65"/>
    </location>
</feature>
<dbReference type="PANTHER" id="PTHR24045">
    <property type="match status" value="1"/>
</dbReference>
<evidence type="ECO:0000259" key="5">
    <source>
        <dbReference type="Pfam" id="PF11380"/>
    </source>
</evidence>
<dbReference type="InterPro" id="IPR021520">
    <property type="entry name" value="Stealth_CR2"/>
</dbReference>
<dbReference type="GO" id="GO:0016772">
    <property type="term" value="F:transferase activity, transferring phosphorus-containing groups"/>
    <property type="evidence" value="ECO:0007669"/>
    <property type="project" value="InterPro"/>
</dbReference>
<feature type="transmembrane region" description="Helical" evidence="4">
    <location>
        <begin position="6"/>
        <end position="25"/>
    </location>
</feature>
<protein>
    <recommendedName>
        <fullName evidence="5">Stealth protein CR2 conserved region 2 domain-containing protein</fullName>
    </recommendedName>
</protein>
<keyword evidence="2" id="KW-0808">Transferase</keyword>
<comment type="similarity">
    <text evidence="1">Belongs to the stealth family.</text>
</comment>
<accession>A0AAV7YDP6</accession>
<feature type="region of interest" description="Disordered" evidence="3">
    <location>
        <begin position="195"/>
        <end position="231"/>
    </location>
</feature>
<name>A0AAV7YDP6_9EUKA</name>
<dbReference type="Proteomes" id="UP001146793">
    <property type="component" value="Unassembled WGS sequence"/>
</dbReference>
<dbReference type="InterPro" id="IPR047141">
    <property type="entry name" value="Stealth"/>
</dbReference>
<keyword evidence="4" id="KW-1133">Transmembrane helix</keyword>
<gene>
    <name evidence="6" type="ORF">M0812_26664</name>
</gene>
<keyword evidence="4" id="KW-0812">Transmembrane</keyword>
<proteinExistence type="inferred from homology"/>
<dbReference type="GO" id="GO:0005794">
    <property type="term" value="C:Golgi apparatus"/>
    <property type="evidence" value="ECO:0007669"/>
    <property type="project" value="TreeGrafter"/>
</dbReference>
<dbReference type="EMBL" id="JANTQA010000063">
    <property type="protein sequence ID" value="KAJ3427085.1"/>
    <property type="molecule type" value="Genomic_DNA"/>
</dbReference>
<keyword evidence="4" id="KW-0472">Membrane</keyword>